<evidence type="ECO:0000256" key="3">
    <source>
        <dbReference type="ARBA" id="ARBA00017144"/>
    </source>
</evidence>
<evidence type="ECO:0000256" key="5">
    <source>
        <dbReference type="ARBA" id="ARBA00022727"/>
    </source>
</evidence>
<gene>
    <name evidence="11 14" type="primary">tmk</name>
    <name evidence="14" type="ORF">QC821_09100</name>
</gene>
<keyword evidence="15" id="KW-1185">Reference proteome</keyword>
<dbReference type="EC" id="2.7.4.9" evidence="2 11"/>
<dbReference type="EMBL" id="JARWAM010000006">
    <property type="protein sequence ID" value="MDR5905427.1"/>
    <property type="molecule type" value="Genomic_DNA"/>
</dbReference>
<evidence type="ECO:0000259" key="13">
    <source>
        <dbReference type="Pfam" id="PF02223"/>
    </source>
</evidence>
<evidence type="ECO:0000256" key="1">
    <source>
        <dbReference type="ARBA" id="ARBA00009776"/>
    </source>
</evidence>
<dbReference type="PANTHER" id="PTHR10344:SF4">
    <property type="entry name" value="UMP-CMP KINASE 2, MITOCHONDRIAL"/>
    <property type="match status" value="1"/>
</dbReference>
<dbReference type="InterPro" id="IPR027417">
    <property type="entry name" value="P-loop_NTPase"/>
</dbReference>
<comment type="function">
    <text evidence="11">Phosphorylation of dTMP to form dTDP in both de novo and salvage pathways of dTTP synthesis.</text>
</comment>
<dbReference type="CDD" id="cd01672">
    <property type="entry name" value="TMPK"/>
    <property type="match status" value="1"/>
</dbReference>
<keyword evidence="4 11" id="KW-0808">Transferase</keyword>
<evidence type="ECO:0000256" key="12">
    <source>
        <dbReference type="SAM" id="MobiDB-lite"/>
    </source>
</evidence>
<keyword evidence="6 11" id="KW-0547">Nucleotide-binding</keyword>
<name>A0ABU1HDR0_9GAMM</name>
<evidence type="ECO:0000256" key="11">
    <source>
        <dbReference type="HAMAP-Rule" id="MF_00165"/>
    </source>
</evidence>
<dbReference type="Gene3D" id="3.40.50.300">
    <property type="entry name" value="P-loop containing nucleotide triphosphate hydrolases"/>
    <property type="match status" value="1"/>
</dbReference>
<keyword evidence="7 11" id="KW-0418">Kinase</keyword>
<accession>A0ABU1HDR0</accession>
<dbReference type="Proteomes" id="UP001251374">
    <property type="component" value="Unassembled WGS sequence"/>
</dbReference>
<reference evidence="14 15" key="1">
    <citation type="submission" date="2023-04" db="EMBL/GenBank/DDBJ databases">
        <title>A long-awaited taxogenomic arrangement of the family Halomonadaceae.</title>
        <authorList>
            <person name="De La Haba R."/>
            <person name="Chuvochina M."/>
            <person name="Wittouck S."/>
            <person name="Arahal D.R."/>
            <person name="Sanchez-Porro C."/>
            <person name="Hugenholtz P."/>
            <person name="Ventosa A."/>
        </authorList>
    </citation>
    <scope>NUCLEOTIDE SEQUENCE [LARGE SCALE GENOMIC DNA]</scope>
    <source>
        <strain evidence="14 15">DSM 26770</strain>
    </source>
</reference>
<dbReference type="Pfam" id="PF02223">
    <property type="entry name" value="Thymidylate_kin"/>
    <property type="match status" value="1"/>
</dbReference>
<keyword evidence="5 11" id="KW-0545">Nucleotide biosynthesis</keyword>
<comment type="caution">
    <text evidence="14">The sequence shown here is derived from an EMBL/GenBank/DDBJ whole genome shotgun (WGS) entry which is preliminary data.</text>
</comment>
<feature type="compositionally biased region" description="Basic and acidic residues" evidence="12">
    <location>
        <begin position="23"/>
        <end position="32"/>
    </location>
</feature>
<dbReference type="GO" id="GO:0004798">
    <property type="term" value="F:dTMP kinase activity"/>
    <property type="evidence" value="ECO:0007669"/>
    <property type="project" value="UniProtKB-EC"/>
</dbReference>
<dbReference type="RefSeq" id="WP_309719974.1">
    <property type="nucleotide sequence ID" value="NZ_JARWAM010000006.1"/>
</dbReference>
<protein>
    <recommendedName>
        <fullName evidence="3 11">Thymidylate kinase</fullName>
        <ecNumber evidence="2 11">2.7.4.9</ecNumber>
    </recommendedName>
    <alternativeName>
        <fullName evidence="9 11">dTMP kinase</fullName>
    </alternativeName>
</protein>
<dbReference type="SUPFAM" id="SSF52540">
    <property type="entry name" value="P-loop containing nucleoside triphosphate hydrolases"/>
    <property type="match status" value="1"/>
</dbReference>
<evidence type="ECO:0000256" key="2">
    <source>
        <dbReference type="ARBA" id="ARBA00012980"/>
    </source>
</evidence>
<evidence type="ECO:0000256" key="10">
    <source>
        <dbReference type="ARBA" id="ARBA00048743"/>
    </source>
</evidence>
<feature type="domain" description="Thymidylate kinase-like" evidence="13">
    <location>
        <begin position="38"/>
        <end position="228"/>
    </location>
</feature>
<comment type="similarity">
    <text evidence="1 11">Belongs to the thymidylate kinase family.</text>
</comment>
<feature type="region of interest" description="Disordered" evidence="12">
    <location>
        <begin position="1"/>
        <end position="32"/>
    </location>
</feature>
<proteinExistence type="inferred from homology"/>
<organism evidence="14 15">
    <name type="scientific">Franzmannia qiaohouensis</name>
    <dbReference type="NCBI Taxonomy" id="1329370"/>
    <lineage>
        <taxon>Bacteria</taxon>
        <taxon>Pseudomonadati</taxon>
        <taxon>Pseudomonadota</taxon>
        <taxon>Gammaproteobacteria</taxon>
        <taxon>Oceanospirillales</taxon>
        <taxon>Halomonadaceae</taxon>
        <taxon>Franzmannia</taxon>
    </lineage>
</organism>
<evidence type="ECO:0000256" key="4">
    <source>
        <dbReference type="ARBA" id="ARBA00022679"/>
    </source>
</evidence>
<feature type="binding site" evidence="11">
    <location>
        <begin position="40"/>
        <end position="47"/>
    </location>
    <ligand>
        <name>ATP</name>
        <dbReference type="ChEBI" id="CHEBI:30616"/>
    </ligand>
</feature>
<comment type="catalytic activity">
    <reaction evidence="10 11">
        <text>dTMP + ATP = dTDP + ADP</text>
        <dbReference type="Rhea" id="RHEA:13517"/>
        <dbReference type="ChEBI" id="CHEBI:30616"/>
        <dbReference type="ChEBI" id="CHEBI:58369"/>
        <dbReference type="ChEBI" id="CHEBI:63528"/>
        <dbReference type="ChEBI" id="CHEBI:456216"/>
        <dbReference type="EC" id="2.7.4.9"/>
    </reaction>
</comment>
<dbReference type="PANTHER" id="PTHR10344">
    <property type="entry name" value="THYMIDYLATE KINASE"/>
    <property type="match status" value="1"/>
</dbReference>
<evidence type="ECO:0000256" key="8">
    <source>
        <dbReference type="ARBA" id="ARBA00022840"/>
    </source>
</evidence>
<dbReference type="InterPro" id="IPR018094">
    <property type="entry name" value="Thymidylate_kinase"/>
</dbReference>
<keyword evidence="8 11" id="KW-0067">ATP-binding</keyword>
<dbReference type="InterPro" id="IPR039430">
    <property type="entry name" value="Thymidylate_kin-like_dom"/>
</dbReference>
<dbReference type="HAMAP" id="MF_00165">
    <property type="entry name" value="Thymidylate_kinase"/>
    <property type="match status" value="1"/>
</dbReference>
<dbReference type="NCBIfam" id="TIGR00041">
    <property type="entry name" value="DTMP_kinase"/>
    <property type="match status" value="1"/>
</dbReference>
<evidence type="ECO:0000256" key="7">
    <source>
        <dbReference type="ARBA" id="ARBA00022777"/>
    </source>
</evidence>
<sequence length="241" mass="25963">MDGVGSVQGGIHSASSEACPQESLERSRSQEKGRFITLEGGEGVGKTTNMAWVCDWLSARGIEVVRSREPGGTPRAEAIRELLLDPASDEPLDDDAELLLVFAARAQHLARVIRPALSRGAWVVCDRFTDATFAYQGGGRGLPAARIAALEDFVQGQLRPDLTLLLDMPVAAARQRLATRGSQPDRFEQEREAFFSRVREAYLARAAQAPERIAVIDAGGSLDAVQAQLGERLAALLEASP</sequence>
<evidence type="ECO:0000313" key="15">
    <source>
        <dbReference type="Proteomes" id="UP001251374"/>
    </source>
</evidence>
<evidence type="ECO:0000256" key="6">
    <source>
        <dbReference type="ARBA" id="ARBA00022741"/>
    </source>
</evidence>
<evidence type="ECO:0000313" key="14">
    <source>
        <dbReference type="EMBL" id="MDR5905427.1"/>
    </source>
</evidence>
<evidence type="ECO:0000256" key="9">
    <source>
        <dbReference type="ARBA" id="ARBA00029962"/>
    </source>
</evidence>